<organism evidence="1 2">
    <name type="scientific">Sphagnum troendelagicum</name>
    <dbReference type="NCBI Taxonomy" id="128251"/>
    <lineage>
        <taxon>Eukaryota</taxon>
        <taxon>Viridiplantae</taxon>
        <taxon>Streptophyta</taxon>
        <taxon>Embryophyta</taxon>
        <taxon>Bryophyta</taxon>
        <taxon>Sphagnophytina</taxon>
        <taxon>Sphagnopsida</taxon>
        <taxon>Sphagnales</taxon>
        <taxon>Sphagnaceae</taxon>
        <taxon>Sphagnum</taxon>
    </lineage>
</organism>
<evidence type="ECO:0000313" key="2">
    <source>
        <dbReference type="Proteomes" id="UP001497512"/>
    </source>
</evidence>
<accession>A0ABP0V405</accession>
<name>A0ABP0V405_9BRYO</name>
<reference evidence="1" key="1">
    <citation type="submission" date="2024-02" db="EMBL/GenBank/DDBJ databases">
        <authorList>
            <consortium name="ELIXIR-Norway"/>
            <consortium name="Elixir Norway"/>
        </authorList>
    </citation>
    <scope>NUCLEOTIDE SEQUENCE</scope>
</reference>
<proteinExistence type="predicted"/>
<gene>
    <name evidence="1" type="ORF">CSSPTR1EN2_LOCUS22647</name>
</gene>
<dbReference type="Proteomes" id="UP001497512">
    <property type="component" value="Chromosome 8"/>
</dbReference>
<dbReference type="EMBL" id="OZ019900">
    <property type="protein sequence ID" value="CAK9235299.1"/>
    <property type="molecule type" value="Genomic_DNA"/>
</dbReference>
<keyword evidence="2" id="KW-1185">Reference proteome</keyword>
<evidence type="ECO:0000313" key="1">
    <source>
        <dbReference type="EMBL" id="CAK9235299.1"/>
    </source>
</evidence>
<protein>
    <submittedName>
        <fullName evidence="1">Uncharacterized protein</fullName>
    </submittedName>
</protein>
<sequence>MRYLTRFLMQNYVKLCVCLLRMRCWMQVPEPAGECWGCVVGAAIVLGSCTLAHQCECIANHILSTMSQQSNQVITTTCEPMINASEKLTGLMGGELQSCIGTRS</sequence>